<accession>A0ABU3PAG8</accession>
<dbReference type="RefSeq" id="WP_315650134.1">
    <property type="nucleotide sequence ID" value="NZ_JAVXZY010000003.1"/>
</dbReference>
<protein>
    <submittedName>
        <fullName evidence="1">Poly(3-hydroxybutyrate) depolymerase</fullName>
    </submittedName>
</protein>
<keyword evidence="2" id="KW-1185">Reference proteome</keyword>
<dbReference type="Proteomes" id="UP001246372">
    <property type="component" value="Unassembled WGS sequence"/>
</dbReference>
<dbReference type="Gene3D" id="3.40.50.1820">
    <property type="entry name" value="alpha/beta hydrolase"/>
    <property type="match status" value="2"/>
</dbReference>
<proteinExistence type="predicted"/>
<name>A0ABU3PAG8_9BURK</name>
<dbReference type="InterPro" id="IPR029058">
    <property type="entry name" value="AB_hydrolase_fold"/>
</dbReference>
<comment type="caution">
    <text evidence="1">The sequence shown here is derived from an EMBL/GenBank/DDBJ whole genome shotgun (WGS) entry which is preliminary data.</text>
</comment>
<dbReference type="PANTHER" id="PTHR42972:SF8">
    <property type="entry name" value="POLYHYDROXYBUTYRATE DEPOLYMERASE"/>
    <property type="match status" value="1"/>
</dbReference>
<sequence>MTAFSSSEVLDLSTLKLKVERGQSSVSGLSSGAFMTVQLHLAHSASFVGAGIVAGGPYRCAELFPAAAPLAEDACILTAMQIGMAPLTESTAPSARRCLQLAREAEADRLIDPLSHLASQRVYLFTGSRDQVVHPLVVAQTRAFYEALGISGERLAYVDNVPAGHSLITSNPEDSELSQNCPPYLNNGGFMQSHDILRHLYPDLQAPAERLTGQLLRFDQSPFIGDRDRASMSRLGYIYIPQAVLDGAPARVHIALHGCKQGYAYTDFLYGRLDKANQPPYGTRYVTSTGYNQMADSNHLIVLYPQAEGRDNNKAQNPDGCWDWWGYSAADARAPDYFSQQAVQIKAIHDMLSCLGA</sequence>
<dbReference type="PANTHER" id="PTHR42972">
    <property type="entry name" value="TOL-PAL SYSTEM PROTEIN TOLB"/>
    <property type="match status" value="1"/>
</dbReference>
<organism evidence="1 2">
    <name type="scientific">Roseateles aquae</name>
    <dbReference type="NCBI Taxonomy" id="3077235"/>
    <lineage>
        <taxon>Bacteria</taxon>
        <taxon>Pseudomonadati</taxon>
        <taxon>Pseudomonadota</taxon>
        <taxon>Betaproteobacteria</taxon>
        <taxon>Burkholderiales</taxon>
        <taxon>Sphaerotilaceae</taxon>
        <taxon>Roseateles</taxon>
    </lineage>
</organism>
<reference evidence="1" key="1">
    <citation type="submission" date="2023-09" db="EMBL/GenBank/DDBJ databases">
        <title>Paucibacter sp. APW11 Genome sequencing and assembly.</title>
        <authorList>
            <person name="Kim I."/>
        </authorList>
    </citation>
    <scope>NUCLEOTIDE SEQUENCE</scope>
    <source>
        <strain evidence="1">APW11</strain>
    </source>
</reference>
<dbReference type="SUPFAM" id="SSF53474">
    <property type="entry name" value="alpha/beta-Hydrolases"/>
    <property type="match status" value="1"/>
</dbReference>
<evidence type="ECO:0000313" key="1">
    <source>
        <dbReference type="EMBL" id="MDT8999574.1"/>
    </source>
</evidence>
<gene>
    <name evidence="1" type="ORF">RQP53_09885</name>
</gene>
<evidence type="ECO:0000313" key="2">
    <source>
        <dbReference type="Proteomes" id="UP001246372"/>
    </source>
</evidence>
<dbReference type="EMBL" id="JAVXZY010000003">
    <property type="protein sequence ID" value="MDT8999574.1"/>
    <property type="molecule type" value="Genomic_DNA"/>
</dbReference>